<dbReference type="InterPro" id="IPR006311">
    <property type="entry name" value="TAT_signal"/>
</dbReference>
<keyword evidence="3" id="KW-1185">Reference proteome</keyword>
<organism evidence="2 3">
    <name type="scientific">Pseudooceanicola pacificus</name>
    <dbReference type="NCBI Taxonomy" id="2676438"/>
    <lineage>
        <taxon>Bacteria</taxon>
        <taxon>Pseudomonadati</taxon>
        <taxon>Pseudomonadota</taxon>
        <taxon>Alphaproteobacteria</taxon>
        <taxon>Rhodobacterales</taxon>
        <taxon>Paracoccaceae</taxon>
        <taxon>Pseudooceanicola</taxon>
    </lineage>
</organism>
<dbReference type="EMBL" id="WNXQ01000009">
    <property type="protein sequence ID" value="MWB79307.1"/>
    <property type="molecule type" value="Genomic_DNA"/>
</dbReference>
<feature type="signal peptide" evidence="1">
    <location>
        <begin position="1"/>
        <end position="23"/>
    </location>
</feature>
<dbReference type="InterPro" id="IPR011044">
    <property type="entry name" value="Quino_amine_DH_bsu"/>
</dbReference>
<gene>
    <name evidence="2" type="ORF">GLS40_14800</name>
</gene>
<dbReference type="Proteomes" id="UP000443843">
    <property type="component" value="Unassembled WGS sequence"/>
</dbReference>
<dbReference type="PROSITE" id="PS51318">
    <property type="entry name" value="TAT"/>
    <property type="match status" value="1"/>
</dbReference>
<accession>A0A844W611</accession>
<dbReference type="AlphaFoldDB" id="A0A844W611"/>
<dbReference type="Pfam" id="PF07433">
    <property type="entry name" value="DUF1513"/>
    <property type="match status" value="1"/>
</dbReference>
<dbReference type="RefSeq" id="WP_160383517.1">
    <property type="nucleotide sequence ID" value="NZ_WNXQ01000009.1"/>
</dbReference>
<feature type="chain" id="PRO_5032916564" evidence="1">
    <location>
        <begin position="24"/>
        <end position="356"/>
    </location>
</feature>
<evidence type="ECO:0000313" key="2">
    <source>
        <dbReference type="EMBL" id="MWB79307.1"/>
    </source>
</evidence>
<reference evidence="2 3" key="1">
    <citation type="submission" date="2019-11" db="EMBL/GenBank/DDBJ databases">
        <title>Pseudooceanicola pacifica sp. nov., isolated from deep-sea sediment of the Pacific Ocean.</title>
        <authorList>
            <person name="Lyu L."/>
        </authorList>
    </citation>
    <scope>NUCLEOTIDE SEQUENCE [LARGE SCALE GENOMIC DNA]</scope>
    <source>
        <strain evidence="2 3">216_PA32_1</strain>
    </source>
</reference>
<evidence type="ECO:0000256" key="1">
    <source>
        <dbReference type="SAM" id="SignalP"/>
    </source>
</evidence>
<name>A0A844W611_9RHOB</name>
<dbReference type="SUPFAM" id="SSF50969">
    <property type="entry name" value="YVTN repeat-like/Quinoprotein amine dehydrogenase"/>
    <property type="match status" value="1"/>
</dbReference>
<comment type="caution">
    <text evidence="2">The sequence shown here is derived from an EMBL/GenBank/DDBJ whole genome shotgun (WGS) entry which is preliminary data.</text>
</comment>
<protein>
    <submittedName>
        <fullName evidence="2">DUF1513 domain-containing protein</fullName>
    </submittedName>
</protein>
<evidence type="ECO:0000313" key="3">
    <source>
        <dbReference type="Proteomes" id="UP000443843"/>
    </source>
</evidence>
<dbReference type="PIRSF" id="PIRSF028101">
    <property type="entry name" value="UCP028101"/>
    <property type="match status" value="1"/>
</dbReference>
<sequence>MTTRRGFLASLLAASTLPTLSWADAGSPAFLACAKEADGSYALYGITAGGADTFRIPLPARGHAGAGHPDRPEAVFFARRPGAYALVVDCAIGKVRHRLEPPEGRQFNGHGAFLQEGAILVTSEQMADGSAGRLGIWDADGGYLRIGELSTGGIGPHEVLLMADGRTLAVANGGIRTDATDRTKLNLPDMRPNLAYMTLEDGLVEQVSLQPDLHFNSIRHLATRDDGLLAFAMQWEGPAELAPPLLGLHRRGKPLTLAAAPEGEQVLMQNYAGSIAMNGAGTEIAITSPRGGRVQRFDASGQFIGALARADVCGAATLPDGFLLTDGMGGLLKLSEGRAHPLGLRARAWDNHVVGL</sequence>
<keyword evidence="1" id="KW-0732">Signal</keyword>
<dbReference type="InterPro" id="IPR008311">
    <property type="entry name" value="UCP028101"/>
</dbReference>
<proteinExistence type="predicted"/>